<keyword evidence="1" id="KW-0472">Membrane</keyword>
<feature type="transmembrane region" description="Helical" evidence="1">
    <location>
        <begin position="111"/>
        <end position="136"/>
    </location>
</feature>
<name>A0A7S3K6P4_EUPCR</name>
<evidence type="ECO:0000256" key="1">
    <source>
        <dbReference type="SAM" id="Phobius"/>
    </source>
</evidence>
<keyword evidence="1" id="KW-1133">Transmembrane helix</keyword>
<reference evidence="2" key="1">
    <citation type="submission" date="2021-01" db="EMBL/GenBank/DDBJ databases">
        <authorList>
            <person name="Corre E."/>
            <person name="Pelletier E."/>
            <person name="Niang G."/>
            <person name="Scheremetjew M."/>
            <person name="Finn R."/>
            <person name="Kale V."/>
            <person name="Holt S."/>
            <person name="Cochrane G."/>
            <person name="Meng A."/>
            <person name="Brown T."/>
            <person name="Cohen L."/>
        </authorList>
    </citation>
    <scope>NUCLEOTIDE SEQUENCE</scope>
    <source>
        <strain evidence="2">CT5</strain>
    </source>
</reference>
<feature type="transmembrane region" description="Helical" evidence="1">
    <location>
        <begin position="53"/>
        <end position="72"/>
    </location>
</feature>
<gene>
    <name evidence="2" type="ORF">ECRA1380_LOCUS1354</name>
</gene>
<organism evidence="2">
    <name type="scientific">Euplotes crassus</name>
    <dbReference type="NCBI Taxonomy" id="5936"/>
    <lineage>
        <taxon>Eukaryota</taxon>
        <taxon>Sar</taxon>
        <taxon>Alveolata</taxon>
        <taxon>Ciliophora</taxon>
        <taxon>Intramacronucleata</taxon>
        <taxon>Spirotrichea</taxon>
        <taxon>Hypotrichia</taxon>
        <taxon>Euplotida</taxon>
        <taxon>Euplotidae</taxon>
        <taxon>Moneuplotes</taxon>
    </lineage>
</organism>
<feature type="transmembrane region" description="Helical" evidence="1">
    <location>
        <begin position="79"/>
        <end position="99"/>
    </location>
</feature>
<feature type="transmembrane region" description="Helical" evidence="1">
    <location>
        <begin position="21"/>
        <end position="41"/>
    </location>
</feature>
<dbReference type="AlphaFoldDB" id="A0A7S3K6P4"/>
<dbReference type="EMBL" id="HBIK01002728">
    <property type="protein sequence ID" value="CAE0376399.1"/>
    <property type="molecule type" value="Transcribed_RNA"/>
</dbReference>
<sequence length="158" mass="18231">MDHYSNIYFAKQAKTLELFTIFRFVNLASIIVVGGGLWWFWENPTVQVEGPAAVFIPMIPSVLFQILPSIRFNPLFRLVVWFYDVLFFIFVMGALSLIIQQWDYNSGLTDFLSALFIIGPNILMNGTLSLAMNYSVKPPQVQYIMIPQAHQRMQKLMV</sequence>
<protein>
    <submittedName>
        <fullName evidence="2">Uncharacterized protein</fullName>
    </submittedName>
</protein>
<keyword evidence="1" id="KW-0812">Transmembrane</keyword>
<proteinExistence type="predicted"/>
<evidence type="ECO:0000313" key="2">
    <source>
        <dbReference type="EMBL" id="CAE0376399.1"/>
    </source>
</evidence>
<accession>A0A7S3K6P4</accession>